<protein>
    <submittedName>
        <fullName evidence="5">Protease inhibitor I42 family protein</fullName>
    </submittedName>
</protein>
<dbReference type="SUPFAM" id="SSF141066">
    <property type="entry name" value="ICP-like"/>
    <property type="match status" value="1"/>
</dbReference>
<dbReference type="Pfam" id="PF09394">
    <property type="entry name" value="Inhibitor_I42"/>
    <property type="match status" value="1"/>
</dbReference>
<evidence type="ECO:0000313" key="5">
    <source>
        <dbReference type="EMBL" id="QNT70452.1"/>
    </source>
</evidence>
<feature type="chain" id="PRO_5028945346" evidence="3">
    <location>
        <begin position="28"/>
        <end position="147"/>
    </location>
</feature>
<organism evidence="5 6">
    <name type="scientific">Defluviicoccus vanus</name>
    <dbReference type="NCBI Taxonomy" id="111831"/>
    <lineage>
        <taxon>Bacteria</taxon>
        <taxon>Pseudomonadati</taxon>
        <taxon>Pseudomonadota</taxon>
        <taxon>Alphaproteobacteria</taxon>
        <taxon>Rhodospirillales</taxon>
        <taxon>Rhodospirillaceae</taxon>
        <taxon>Defluviicoccus</taxon>
    </lineage>
</organism>
<dbReference type="Gene3D" id="2.60.40.2020">
    <property type="match status" value="1"/>
</dbReference>
<dbReference type="AlphaFoldDB" id="A0A7H1N416"/>
<dbReference type="PANTHER" id="PTHR36530">
    <property type="entry name" value="INHIBITOR OF CYSTEINE PEPTIDASE"/>
    <property type="match status" value="1"/>
</dbReference>
<keyword evidence="2" id="KW-0789">Thiol protease inhibitor</keyword>
<dbReference type="Proteomes" id="UP000516369">
    <property type="component" value="Chromosome"/>
</dbReference>
<dbReference type="InterPro" id="IPR052781">
    <property type="entry name" value="Cys_protease_inhibitor_I42"/>
</dbReference>
<keyword evidence="3" id="KW-0732">Signal</keyword>
<feature type="signal peptide" evidence="3">
    <location>
        <begin position="1"/>
        <end position="27"/>
    </location>
</feature>
<evidence type="ECO:0000259" key="4">
    <source>
        <dbReference type="Pfam" id="PF09394"/>
    </source>
</evidence>
<evidence type="ECO:0000313" key="6">
    <source>
        <dbReference type="Proteomes" id="UP000516369"/>
    </source>
</evidence>
<evidence type="ECO:0000256" key="1">
    <source>
        <dbReference type="ARBA" id="ARBA00022690"/>
    </source>
</evidence>
<proteinExistence type="predicted"/>
<feature type="domain" description="Proteinase inhibitor I42 chagasin" evidence="4">
    <location>
        <begin position="52"/>
        <end position="137"/>
    </location>
</feature>
<keyword evidence="6" id="KW-1185">Reference proteome</keyword>
<dbReference type="EMBL" id="CP053923">
    <property type="protein sequence ID" value="QNT70452.1"/>
    <property type="molecule type" value="Genomic_DNA"/>
</dbReference>
<dbReference type="InterPro" id="IPR018990">
    <property type="entry name" value="Prot_inh_I42_chagasin"/>
</dbReference>
<dbReference type="GO" id="GO:0004869">
    <property type="term" value="F:cysteine-type endopeptidase inhibitor activity"/>
    <property type="evidence" value="ECO:0007669"/>
    <property type="project" value="UniProtKB-KW"/>
</dbReference>
<dbReference type="RefSeq" id="WP_190260931.1">
    <property type="nucleotide sequence ID" value="NZ_CP053923.1"/>
</dbReference>
<gene>
    <name evidence="5" type="ORF">HQ394_15345</name>
</gene>
<evidence type="ECO:0000256" key="2">
    <source>
        <dbReference type="ARBA" id="ARBA00022704"/>
    </source>
</evidence>
<keyword evidence="1" id="KW-0646">Protease inhibitor</keyword>
<evidence type="ECO:0000256" key="3">
    <source>
        <dbReference type="SAM" id="SignalP"/>
    </source>
</evidence>
<dbReference type="InterPro" id="IPR036331">
    <property type="entry name" value="Chagasin-like_sf"/>
</dbReference>
<accession>A0A7H1N416</accession>
<dbReference type="KEGG" id="dvn:HQ394_15345"/>
<name>A0A7H1N416_9PROT</name>
<sequence length="147" mass="15074">MQAQPVLSRWASIVVALLALSILPGLAAAQTATPTITLDASANGGSTTIVPGAVFAVSLAENPSTGYTWQLQPLGEVVVGVIGDRFVPESGDLRLGAGGRRVITFAALAPGTETLILRRLRSGEVTAAPSDTFSVTITVEPRTDGGY</sequence>
<reference evidence="5 6" key="1">
    <citation type="submission" date="2020-05" db="EMBL/GenBank/DDBJ databases">
        <title>Complete closed genome sequence of Defluviicoccus vanus.</title>
        <authorList>
            <person name="Bessarab I."/>
            <person name="Arumugam K."/>
            <person name="Maszenan A.M."/>
            <person name="Seviour R.J."/>
            <person name="Williams R.B."/>
        </authorList>
    </citation>
    <scope>NUCLEOTIDE SEQUENCE [LARGE SCALE GENOMIC DNA]</scope>
    <source>
        <strain evidence="5 6">Ben 114</strain>
    </source>
</reference>
<dbReference type="PANTHER" id="PTHR36530:SF1">
    <property type="entry name" value="AMOEBIASIN-1"/>
    <property type="match status" value="1"/>
</dbReference>